<gene>
    <name evidence="10" type="primary">LOC101504441</name>
</gene>
<evidence type="ECO:0000256" key="1">
    <source>
        <dbReference type="ARBA" id="ARBA00004162"/>
    </source>
</evidence>
<dbReference type="GO" id="GO:0034605">
    <property type="term" value="P:cellular response to heat"/>
    <property type="evidence" value="ECO:0007669"/>
    <property type="project" value="TreeGrafter"/>
</dbReference>
<dbReference type="SUPFAM" id="SSF49764">
    <property type="entry name" value="HSP20-like chaperones"/>
    <property type="match status" value="1"/>
</dbReference>
<sequence>MSIDQKTHETDRIYEEFEAPTDVDRDDASETLVLILPGFKKEQMRVQVTAARVLKISGERQISNNKYRRFRKEIQLPLHLDTNTIAAKFESGILYIKLLKHINKNNNEQQNVPTQEPKKDEEEKPKKENGKAEELKKDDDVKNKVEERPETMRVVSKLRPEYVNALCGLFDEIKKKKKKFLNLLLLALMFGLYVKNVIKSIFSGGHKSQE</sequence>
<dbReference type="AlphaFoldDB" id="A0A1S2XLG5"/>
<keyword evidence="9" id="KW-1185">Reference proteome</keyword>
<dbReference type="eggNOG" id="KOG0710">
    <property type="taxonomic scope" value="Eukaryota"/>
</dbReference>
<keyword evidence="7" id="KW-0472">Membrane</keyword>
<dbReference type="InterPro" id="IPR002068">
    <property type="entry name" value="A-crystallin/Hsp20_dom"/>
</dbReference>
<dbReference type="Pfam" id="PF00011">
    <property type="entry name" value="HSP20"/>
    <property type="match status" value="1"/>
</dbReference>
<evidence type="ECO:0000256" key="7">
    <source>
        <dbReference type="SAM" id="Phobius"/>
    </source>
</evidence>
<evidence type="ECO:0000259" key="8">
    <source>
        <dbReference type="PROSITE" id="PS01031"/>
    </source>
</evidence>
<protein>
    <submittedName>
        <fullName evidence="10">22.7 kDa class IV heat shock protein</fullName>
    </submittedName>
</protein>
<dbReference type="PANTHER" id="PTHR43670">
    <property type="entry name" value="HEAT SHOCK PROTEIN 26"/>
    <property type="match status" value="1"/>
</dbReference>
<dbReference type="CDD" id="cd06464">
    <property type="entry name" value="ACD_sHsps-like"/>
    <property type="match status" value="1"/>
</dbReference>
<dbReference type="InterPro" id="IPR008978">
    <property type="entry name" value="HSP20-like_chaperone"/>
</dbReference>
<dbReference type="PANTHER" id="PTHR43670:SF73">
    <property type="entry name" value="INACTIVE PROTEIN RESTRICTED TEV MOVEMENT 2-LIKE"/>
    <property type="match status" value="1"/>
</dbReference>
<feature type="region of interest" description="Disordered" evidence="6">
    <location>
        <begin position="107"/>
        <end position="145"/>
    </location>
</feature>
<dbReference type="GeneID" id="101504441"/>
<name>A0A1S2XLG5_CICAR</name>
<evidence type="ECO:0000313" key="10">
    <source>
        <dbReference type="RefSeq" id="XP_004491154.1"/>
    </source>
</evidence>
<dbReference type="KEGG" id="cam:101504441"/>
<organism evidence="9 10">
    <name type="scientific">Cicer arietinum</name>
    <name type="common">Chickpea</name>
    <name type="synonym">Garbanzo</name>
    <dbReference type="NCBI Taxonomy" id="3827"/>
    <lineage>
        <taxon>Eukaryota</taxon>
        <taxon>Viridiplantae</taxon>
        <taxon>Streptophyta</taxon>
        <taxon>Embryophyta</taxon>
        <taxon>Tracheophyta</taxon>
        <taxon>Spermatophyta</taxon>
        <taxon>Magnoliopsida</taxon>
        <taxon>eudicotyledons</taxon>
        <taxon>Gunneridae</taxon>
        <taxon>Pentapetalae</taxon>
        <taxon>rosids</taxon>
        <taxon>fabids</taxon>
        <taxon>Fabales</taxon>
        <taxon>Fabaceae</taxon>
        <taxon>Papilionoideae</taxon>
        <taxon>50 kb inversion clade</taxon>
        <taxon>NPAAA clade</taxon>
        <taxon>Hologalegina</taxon>
        <taxon>IRL clade</taxon>
        <taxon>Cicereae</taxon>
        <taxon>Cicer</taxon>
    </lineage>
</organism>
<dbReference type="OrthoDB" id="1431247at2759"/>
<dbReference type="GO" id="GO:0006952">
    <property type="term" value="P:defense response"/>
    <property type="evidence" value="ECO:0007669"/>
    <property type="project" value="UniProtKB-KW"/>
</dbReference>
<reference evidence="10" key="2">
    <citation type="submission" date="2025-08" db="UniProtKB">
        <authorList>
            <consortium name="RefSeq"/>
        </authorList>
    </citation>
    <scope>IDENTIFICATION</scope>
    <source>
        <tissue evidence="10">Etiolated seedlings</tissue>
    </source>
</reference>
<dbReference type="PROSITE" id="PS01031">
    <property type="entry name" value="SHSP"/>
    <property type="match status" value="1"/>
</dbReference>
<feature type="transmembrane region" description="Helical" evidence="7">
    <location>
        <begin position="180"/>
        <end position="198"/>
    </location>
</feature>
<comment type="similarity">
    <text evidence="4 5">Belongs to the small heat shock protein (HSP20) family.</text>
</comment>
<keyword evidence="7" id="KW-0812">Transmembrane</keyword>
<dbReference type="GO" id="GO:0005886">
    <property type="term" value="C:plasma membrane"/>
    <property type="evidence" value="ECO:0007669"/>
    <property type="project" value="UniProtKB-SubCell"/>
</dbReference>
<keyword evidence="3" id="KW-0611">Plant defense</keyword>
<proteinExistence type="inferred from homology"/>
<feature type="compositionally biased region" description="Basic and acidic residues" evidence="6">
    <location>
        <begin position="116"/>
        <end position="145"/>
    </location>
</feature>
<dbReference type="PaxDb" id="3827-XP_004491154.1"/>
<keyword evidence="2" id="KW-1003">Cell membrane</keyword>
<evidence type="ECO:0000256" key="4">
    <source>
        <dbReference type="PROSITE-ProRule" id="PRU00285"/>
    </source>
</evidence>
<accession>A0A1S2XLG5</accession>
<reference evidence="9" key="1">
    <citation type="journal article" date="2013" name="Nat. Biotechnol.">
        <title>Draft genome sequence of chickpea (Cicer arietinum) provides a resource for trait improvement.</title>
        <authorList>
            <person name="Varshney R.K."/>
            <person name="Song C."/>
            <person name="Saxena R.K."/>
            <person name="Azam S."/>
            <person name="Yu S."/>
            <person name="Sharpe A.G."/>
            <person name="Cannon S."/>
            <person name="Baek J."/>
            <person name="Rosen B.D."/>
            <person name="Tar'an B."/>
            <person name="Millan T."/>
            <person name="Zhang X."/>
            <person name="Ramsay L.D."/>
            <person name="Iwata A."/>
            <person name="Wang Y."/>
            <person name="Nelson W."/>
            <person name="Farmer A.D."/>
            <person name="Gaur P.M."/>
            <person name="Soderlund C."/>
            <person name="Penmetsa R.V."/>
            <person name="Xu C."/>
            <person name="Bharti A.K."/>
            <person name="He W."/>
            <person name="Winter P."/>
            <person name="Zhao S."/>
            <person name="Hane J.K."/>
            <person name="Carrasquilla-Garcia N."/>
            <person name="Condie J.A."/>
            <person name="Upadhyaya H.D."/>
            <person name="Luo M.C."/>
            <person name="Thudi M."/>
            <person name="Gowda C.L."/>
            <person name="Singh N.P."/>
            <person name="Lichtenzveig J."/>
            <person name="Gali K.K."/>
            <person name="Rubio J."/>
            <person name="Nadarajan N."/>
            <person name="Dolezel J."/>
            <person name="Bansal K.C."/>
            <person name="Xu X."/>
            <person name="Edwards D."/>
            <person name="Zhang G."/>
            <person name="Kahl G."/>
            <person name="Gil J."/>
            <person name="Singh K.B."/>
            <person name="Datta S.K."/>
            <person name="Jackson S.A."/>
            <person name="Wang J."/>
            <person name="Cook D.R."/>
        </authorList>
    </citation>
    <scope>NUCLEOTIDE SEQUENCE [LARGE SCALE GENOMIC DNA]</scope>
    <source>
        <strain evidence="9">cv. CDC Frontier</strain>
    </source>
</reference>
<comment type="subcellular location">
    <subcellularLocation>
        <location evidence="1">Cell membrane</location>
        <topology evidence="1">Single-pass membrane protein</topology>
    </subcellularLocation>
</comment>
<evidence type="ECO:0000256" key="3">
    <source>
        <dbReference type="ARBA" id="ARBA00022821"/>
    </source>
</evidence>
<dbReference type="Proteomes" id="UP000087171">
    <property type="component" value="Chromosome Ca2"/>
</dbReference>
<dbReference type="RefSeq" id="XP_004491154.1">
    <property type="nucleotide sequence ID" value="XM_004491097.3"/>
</dbReference>
<keyword evidence="7" id="KW-1133">Transmembrane helix</keyword>
<feature type="domain" description="SHSP" evidence="8">
    <location>
        <begin position="12"/>
        <end position="115"/>
    </location>
</feature>
<evidence type="ECO:0000313" key="9">
    <source>
        <dbReference type="Proteomes" id="UP000087171"/>
    </source>
</evidence>
<evidence type="ECO:0000256" key="2">
    <source>
        <dbReference type="ARBA" id="ARBA00022475"/>
    </source>
</evidence>
<dbReference type="Gene3D" id="2.60.40.790">
    <property type="match status" value="1"/>
</dbReference>
<keyword evidence="10" id="KW-0346">Stress response</keyword>
<evidence type="ECO:0000256" key="6">
    <source>
        <dbReference type="SAM" id="MobiDB-lite"/>
    </source>
</evidence>
<evidence type="ECO:0000256" key="5">
    <source>
        <dbReference type="RuleBase" id="RU003616"/>
    </source>
</evidence>